<dbReference type="RefSeq" id="WP_158765946.1">
    <property type="nucleotide sequence ID" value="NZ_CP047045.1"/>
</dbReference>
<dbReference type="EMBL" id="CP047045">
    <property type="protein sequence ID" value="QGZ95057.1"/>
    <property type="molecule type" value="Genomic_DNA"/>
</dbReference>
<reference evidence="2" key="1">
    <citation type="submission" date="2019-12" db="EMBL/GenBank/DDBJ databases">
        <title>Complete genome of Terracaulis silvestris 0127_4.</title>
        <authorList>
            <person name="Vieira S."/>
            <person name="Riedel T."/>
            <person name="Sproer C."/>
            <person name="Pascual J."/>
            <person name="Boedeker C."/>
            <person name="Overmann J."/>
        </authorList>
    </citation>
    <scope>NUCLEOTIDE SEQUENCE [LARGE SCALE GENOMIC DNA]</scope>
    <source>
        <strain evidence="2">0127_4</strain>
    </source>
</reference>
<evidence type="ECO:0000313" key="2">
    <source>
        <dbReference type="Proteomes" id="UP000431269"/>
    </source>
</evidence>
<dbReference type="AlphaFoldDB" id="A0A6I6MQK3"/>
<organism evidence="1 2">
    <name type="scientific">Terricaulis silvestris</name>
    <dbReference type="NCBI Taxonomy" id="2686094"/>
    <lineage>
        <taxon>Bacteria</taxon>
        <taxon>Pseudomonadati</taxon>
        <taxon>Pseudomonadota</taxon>
        <taxon>Alphaproteobacteria</taxon>
        <taxon>Caulobacterales</taxon>
        <taxon>Caulobacteraceae</taxon>
        <taxon>Terricaulis</taxon>
    </lineage>
</organism>
<sequence>MKLSADQAKFLRTALRGRTPKEAKALFATVRAHDDKTLLAALRPAKKKPKRGDPLVRVLEQTLKPILGPASEKADMLVEHIAKKHRRKLGIEPKGLADATKHLRTKFSDDQIRAGAKSLVAHLAKLYGDRETVV</sequence>
<dbReference type="Proteomes" id="UP000431269">
    <property type="component" value="Chromosome"/>
</dbReference>
<protein>
    <submittedName>
        <fullName evidence="1">Uncharacterized protein</fullName>
    </submittedName>
</protein>
<evidence type="ECO:0000313" key="1">
    <source>
        <dbReference type="EMBL" id="QGZ95057.1"/>
    </source>
</evidence>
<accession>A0A6I6MQK3</accession>
<keyword evidence="2" id="KW-1185">Reference proteome</keyword>
<gene>
    <name evidence="1" type="ORF">DSM104635_01897</name>
</gene>
<dbReference type="KEGG" id="tsv:DSM104635_01897"/>
<name>A0A6I6MQK3_9CAUL</name>
<proteinExistence type="predicted"/>